<feature type="transmembrane region" description="Helical" evidence="12">
    <location>
        <begin position="21"/>
        <end position="40"/>
    </location>
</feature>
<evidence type="ECO:0000256" key="2">
    <source>
        <dbReference type="ARBA" id="ARBA00005132"/>
    </source>
</evidence>
<keyword evidence="8 12" id="KW-1133">Transmembrane helix</keyword>
<keyword evidence="15" id="KW-1185">Reference proteome</keyword>
<dbReference type="Proteomes" id="UP001314241">
    <property type="component" value="Unassembled WGS sequence"/>
</dbReference>
<feature type="domain" description="Polysaccharide chain length determinant N-terminal" evidence="13">
    <location>
        <begin position="5"/>
        <end position="96"/>
    </location>
</feature>
<evidence type="ECO:0000256" key="4">
    <source>
        <dbReference type="ARBA" id="ARBA00020739"/>
    </source>
</evidence>
<evidence type="ECO:0000256" key="9">
    <source>
        <dbReference type="ARBA" id="ARBA00023136"/>
    </source>
</evidence>
<dbReference type="RefSeq" id="WP_349641637.1">
    <property type="nucleotide sequence ID" value="NZ_CAWVOH010000001.1"/>
</dbReference>
<gene>
    <name evidence="14" type="ORF">R54876_GBNLAHCA_00655</name>
</gene>
<evidence type="ECO:0000259" key="13">
    <source>
        <dbReference type="Pfam" id="PF02706"/>
    </source>
</evidence>
<evidence type="ECO:0000256" key="7">
    <source>
        <dbReference type="ARBA" id="ARBA00022903"/>
    </source>
</evidence>
<organism evidence="14 15">
    <name type="scientific">Eupransor demetentiae</name>
    <dbReference type="NCBI Taxonomy" id="3109584"/>
    <lineage>
        <taxon>Bacteria</taxon>
        <taxon>Bacillati</taxon>
        <taxon>Bacillota</taxon>
        <taxon>Bacilli</taxon>
        <taxon>Lactobacillales</taxon>
        <taxon>Lactobacillaceae</taxon>
        <taxon>Eupransor</taxon>
    </lineage>
</organism>
<evidence type="ECO:0000313" key="15">
    <source>
        <dbReference type="Proteomes" id="UP001314241"/>
    </source>
</evidence>
<accession>A0ABM9N4P7</accession>
<evidence type="ECO:0000256" key="10">
    <source>
        <dbReference type="ARBA" id="ARBA00023169"/>
    </source>
</evidence>
<keyword evidence="5" id="KW-1003">Cell membrane</keyword>
<evidence type="ECO:0000256" key="11">
    <source>
        <dbReference type="ARBA" id="ARBA00045736"/>
    </source>
</evidence>
<comment type="caution">
    <text evidence="14">The sequence shown here is derived from an EMBL/GenBank/DDBJ whole genome shotgun (WGS) entry which is preliminary data.</text>
</comment>
<reference evidence="14 15" key="1">
    <citation type="submission" date="2024-01" db="EMBL/GenBank/DDBJ databases">
        <authorList>
            <person name="Botero Cardona J."/>
        </authorList>
    </citation>
    <scope>NUCLEOTIDE SEQUENCE [LARGE SCALE GENOMIC DNA]</scope>
    <source>
        <strain evidence="14 15">LMG 33000</strain>
    </source>
</reference>
<keyword evidence="7" id="KW-0972">Capsule biogenesis/degradation</keyword>
<proteinExistence type="inferred from homology"/>
<keyword evidence="10" id="KW-0270">Exopolysaccharide synthesis</keyword>
<dbReference type="PANTHER" id="PTHR32309:SF13">
    <property type="entry name" value="FERRIC ENTEROBACTIN TRANSPORT PROTEIN FEPE"/>
    <property type="match status" value="1"/>
</dbReference>
<dbReference type="InterPro" id="IPR003856">
    <property type="entry name" value="LPS_length_determ_N"/>
</dbReference>
<comment type="function">
    <text evidence="11">Required for CpsD phosphorylation. Involved in the regulation of capsular polysaccharide biosynthesis. May be part of a complex that directs the coordinated polymerization and export to the cell surface of the capsular polysaccharide.</text>
</comment>
<evidence type="ECO:0000256" key="8">
    <source>
        <dbReference type="ARBA" id="ARBA00022989"/>
    </source>
</evidence>
<dbReference type="EMBL" id="CAWVOH010000001">
    <property type="protein sequence ID" value="CAK8054095.1"/>
    <property type="molecule type" value="Genomic_DNA"/>
</dbReference>
<evidence type="ECO:0000256" key="6">
    <source>
        <dbReference type="ARBA" id="ARBA00022692"/>
    </source>
</evidence>
<sequence length="256" mass="28137">MENVFDLSQLLELLKKNWKKMFFLAALFGIAGFSYAKIAIQPTYQATVSILVNRKADGKEKDSNQVDDQQAAIQLITTYKDIIARPIIQEAVAKNLSDKSNDLPRHYPGMTASQVSGMLSTNSTNNSQVFSVNARSKNPQMAADVANETAQVFKQKIYSLMNIKNVSILSKADGHLSPVSPNVKMITLAAAVLGLLVGMLWGLLQFLTDRSVKEISYLTDDLGLLNLGEVSYIGALPTVGQKLNEEAQQRQTLIEN</sequence>
<evidence type="ECO:0000256" key="5">
    <source>
        <dbReference type="ARBA" id="ARBA00022475"/>
    </source>
</evidence>
<comment type="subcellular location">
    <subcellularLocation>
        <location evidence="1">Cell membrane</location>
        <topology evidence="1">Multi-pass membrane protein</topology>
    </subcellularLocation>
</comment>
<comment type="pathway">
    <text evidence="2">Capsule biogenesis; capsule polysaccharide biosynthesis.</text>
</comment>
<feature type="transmembrane region" description="Helical" evidence="12">
    <location>
        <begin position="185"/>
        <end position="204"/>
    </location>
</feature>
<protein>
    <recommendedName>
        <fullName evidence="4">Capsular polysaccharide biosynthesis protein CpsC</fullName>
    </recommendedName>
</protein>
<name>A0ABM9N4P7_9LACO</name>
<evidence type="ECO:0000256" key="1">
    <source>
        <dbReference type="ARBA" id="ARBA00004651"/>
    </source>
</evidence>
<evidence type="ECO:0000256" key="12">
    <source>
        <dbReference type="SAM" id="Phobius"/>
    </source>
</evidence>
<keyword evidence="9 12" id="KW-0472">Membrane</keyword>
<keyword evidence="6 12" id="KW-0812">Transmembrane</keyword>
<evidence type="ECO:0000313" key="14">
    <source>
        <dbReference type="EMBL" id="CAK8054095.1"/>
    </source>
</evidence>
<comment type="similarity">
    <text evidence="3">Belongs to the CpsC/CapA family.</text>
</comment>
<dbReference type="InterPro" id="IPR050445">
    <property type="entry name" value="Bact_polysacc_biosynth/exp"/>
</dbReference>
<dbReference type="Pfam" id="PF02706">
    <property type="entry name" value="Wzz"/>
    <property type="match status" value="1"/>
</dbReference>
<evidence type="ECO:0000256" key="3">
    <source>
        <dbReference type="ARBA" id="ARBA00006683"/>
    </source>
</evidence>
<dbReference type="PANTHER" id="PTHR32309">
    <property type="entry name" value="TYROSINE-PROTEIN KINASE"/>
    <property type="match status" value="1"/>
</dbReference>